<name>A0A3A5K7F3_9HYPH</name>
<comment type="caution">
    <text evidence="6">The sequence shown here is derived from an EMBL/GenBank/DDBJ whole genome shotgun (WGS) entry which is preliminary data.</text>
</comment>
<dbReference type="EMBL" id="QZWZ01000055">
    <property type="protein sequence ID" value="RJT28164.1"/>
    <property type="molecule type" value="Genomic_DNA"/>
</dbReference>
<keyword evidence="2 4" id="KW-0479">Metal-binding</keyword>
<dbReference type="PROSITE" id="PS51007">
    <property type="entry name" value="CYTC"/>
    <property type="match status" value="1"/>
</dbReference>
<dbReference type="Proteomes" id="UP000272706">
    <property type="component" value="Unassembled WGS sequence"/>
</dbReference>
<protein>
    <submittedName>
        <fullName evidence="6">Cytochrome c</fullName>
    </submittedName>
</protein>
<evidence type="ECO:0000313" key="6">
    <source>
        <dbReference type="EMBL" id="RJT28164.1"/>
    </source>
</evidence>
<dbReference type="SUPFAM" id="SSF46626">
    <property type="entry name" value="Cytochrome c"/>
    <property type="match status" value="1"/>
</dbReference>
<keyword evidence="3 4" id="KW-0408">Iron</keyword>
<dbReference type="RefSeq" id="WP_120018670.1">
    <property type="nucleotide sequence ID" value="NZ_QZWZ01000055.1"/>
</dbReference>
<dbReference type="InterPro" id="IPR009056">
    <property type="entry name" value="Cyt_c-like_dom"/>
</dbReference>
<dbReference type="InterPro" id="IPR036909">
    <property type="entry name" value="Cyt_c-like_dom_sf"/>
</dbReference>
<dbReference type="PANTHER" id="PTHR35008:SF4">
    <property type="entry name" value="BLL4482 PROTEIN"/>
    <property type="match status" value="1"/>
</dbReference>
<keyword evidence="1 4" id="KW-0349">Heme</keyword>
<dbReference type="InterPro" id="IPR051459">
    <property type="entry name" value="Cytochrome_c-type_DH"/>
</dbReference>
<keyword evidence="7" id="KW-1185">Reference proteome</keyword>
<dbReference type="GO" id="GO:0009055">
    <property type="term" value="F:electron transfer activity"/>
    <property type="evidence" value="ECO:0007669"/>
    <property type="project" value="InterPro"/>
</dbReference>
<organism evidence="6 7">
    <name type="scientific">Mesorhizobium waimense</name>
    <dbReference type="NCBI Taxonomy" id="1300307"/>
    <lineage>
        <taxon>Bacteria</taxon>
        <taxon>Pseudomonadati</taxon>
        <taxon>Pseudomonadota</taxon>
        <taxon>Alphaproteobacteria</taxon>
        <taxon>Hyphomicrobiales</taxon>
        <taxon>Phyllobacteriaceae</taxon>
        <taxon>Mesorhizobium</taxon>
    </lineage>
</organism>
<evidence type="ECO:0000256" key="4">
    <source>
        <dbReference type="PROSITE-ProRule" id="PRU00433"/>
    </source>
</evidence>
<dbReference type="GO" id="GO:0046872">
    <property type="term" value="F:metal ion binding"/>
    <property type="evidence" value="ECO:0007669"/>
    <property type="project" value="UniProtKB-KW"/>
</dbReference>
<evidence type="ECO:0000313" key="7">
    <source>
        <dbReference type="Proteomes" id="UP000272706"/>
    </source>
</evidence>
<dbReference type="AlphaFoldDB" id="A0A3A5K7F3"/>
<evidence type="ECO:0000256" key="2">
    <source>
        <dbReference type="ARBA" id="ARBA00022723"/>
    </source>
</evidence>
<dbReference type="OrthoDB" id="9811281at2"/>
<proteinExistence type="predicted"/>
<dbReference type="PANTHER" id="PTHR35008">
    <property type="entry name" value="BLL4482 PROTEIN-RELATED"/>
    <property type="match status" value="1"/>
</dbReference>
<gene>
    <name evidence="6" type="ORF">D3227_34865</name>
</gene>
<evidence type="ECO:0000259" key="5">
    <source>
        <dbReference type="PROSITE" id="PS51007"/>
    </source>
</evidence>
<evidence type="ECO:0000256" key="3">
    <source>
        <dbReference type="ARBA" id="ARBA00023004"/>
    </source>
</evidence>
<reference evidence="6 7" key="1">
    <citation type="submission" date="2018-09" db="EMBL/GenBank/DDBJ databases">
        <title>Mesorhizobium carmichaelinearum sp. nov. isolated from Carmichaelinea spp. root nodules in New Zealand.</title>
        <authorList>
            <person name="De Meyer S.E."/>
        </authorList>
    </citation>
    <scope>NUCLEOTIDE SEQUENCE [LARGE SCALE GENOMIC DNA]</scope>
    <source>
        <strain evidence="6 7">ICMP19557</strain>
    </source>
</reference>
<dbReference type="GO" id="GO:0020037">
    <property type="term" value="F:heme binding"/>
    <property type="evidence" value="ECO:0007669"/>
    <property type="project" value="InterPro"/>
</dbReference>
<dbReference type="Pfam" id="PF13442">
    <property type="entry name" value="Cytochrome_CBB3"/>
    <property type="match status" value="1"/>
</dbReference>
<feature type="domain" description="Cytochrome c" evidence="5">
    <location>
        <begin position="46"/>
        <end position="145"/>
    </location>
</feature>
<dbReference type="Gene3D" id="1.10.760.10">
    <property type="entry name" value="Cytochrome c-like domain"/>
    <property type="match status" value="1"/>
</dbReference>
<evidence type="ECO:0000256" key="1">
    <source>
        <dbReference type="ARBA" id="ARBA00022617"/>
    </source>
</evidence>
<sequence length="165" mass="18443">MKPAARRGRAILVLAAFAAGAAAAVFGGYTWLARNPVGLLNPHDAGVLARGQAVYLQQCASCHGRNLEGQPDWQTRDKDGFLPAPPHDETGHTWHHPDRLLFDITKLGVAEAANLKDYRTRMPAFDKVLVDDEIIAALSYIKSRWPEELQRRHDELNRVYATRNH</sequence>
<accession>A0A3A5K7F3</accession>